<dbReference type="GO" id="GO:0009435">
    <property type="term" value="P:NAD+ biosynthetic process"/>
    <property type="evidence" value="ECO:0007669"/>
    <property type="project" value="UniProtKB-UniRule"/>
</dbReference>
<evidence type="ECO:0000256" key="9">
    <source>
        <dbReference type="ARBA" id="ARBA00048721"/>
    </source>
</evidence>
<name>A0A2M7QCV2_9BACT</name>
<dbReference type="InterPro" id="IPR005248">
    <property type="entry name" value="NadD/NMNAT"/>
</dbReference>
<evidence type="ECO:0000313" key="13">
    <source>
        <dbReference type="Proteomes" id="UP000230108"/>
    </source>
</evidence>
<keyword evidence="3 10" id="KW-0662">Pyridine nucleotide biosynthesis</keyword>
<dbReference type="InterPro" id="IPR004821">
    <property type="entry name" value="Cyt_trans-like"/>
</dbReference>
<sequence length="210" mass="24734">MNIAILGGAFDPPHIGHFLVASQVKEMLKMDEVWLMPCYSYFPEFPVKFARITQPEDRLNMVQMFGDYACLSARQRLRTSDFEFKFNQKSRTIDTMRLLEKKYPQHSFSWIIGSDTLPTFQLWNEWQSLVKDHNLIIFPRDTDFKTLERRVKKAFDISKISSNISIIEGDVIVSNIASTHIRNRIRENKPISLMTAPKIEKYIIDHKLYR</sequence>
<comment type="caution">
    <text evidence="12">The sequence shown here is derived from an EMBL/GenBank/DDBJ whole genome shotgun (WGS) entry which is preliminary data.</text>
</comment>
<keyword evidence="8 10" id="KW-0520">NAD</keyword>
<dbReference type="Pfam" id="PF01467">
    <property type="entry name" value="CTP_transf_like"/>
    <property type="match status" value="1"/>
</dbReference>
<dbReference type="EMBL" id="PFLF01000055">
    <property type="protein sequence ID" value="PIY69045.1"/>
    <property type="molecule type" value="Genomic_DNA"/>
</dbReference>
<keyword evidence="4 10" id="KW-0808">Transferase</keyword>
<dbReference type="CDD" id="cd02165">
    <property type="entry name" value="NMNAT"/>
    <property type="match status" value="1"/>
</dbReference>
<gene>
    <name evidence="10 12" type="primary">nadD</name>
    <name evidence="12" type="ORF">COY90_02720</name>
</gene>
<evidence type="ECO:0000256" key="7">
    <source>
        <dbReference type="ARBA" id="ARBA00022840"/>
    </source>
</evidence>
<comment type="function">
    <text evidence="1 10">Catalyzes the reversible adenylation of nicotinate mononucleotide (NaMN) to nicotinic acid adenine dinucleotide (NaAD).</text>
</comment>
<reference evidence="13" key="1">
    <citation type="submission" date="2017-09" db="EMBL/GenBank/DDBJ databases">
        <title>Depth-based differentiation of microbial function through sediment-hosted aquifers and enrichment of novel symbionts in the deep terrestrial subsurface.</title>
        <authorList>
            <person name="Probst A.J."/>
            <person name="Ladd B."/>
            <person name="Jarett J.K."/>
            <person name="Geller-Mcgrath D.E."/>
            <person name="Sieber C.M.K."/>
            <person name="Emerson J.B."/>
            <person name="Anantharaman K."/>
            <person name="Thomas B.C."/>
            <person name="Malmstrom R."/>
            <person name="Stieglmeier M."/>
            <person name="Klingl A."/>
            <person name="Woyke T."/>
            <person name="Ryan C.M."/>
            <person name="Banfield J.F."/>
        </authorList>
    </citation>
    <scope>NUCLEOTIDE SEQUENCE [LARGE SCALE GENOMIC DNA]</scope>
</reference>
<evidence type="ECO:0000256" key="4">
    <source>
        <dbReference type="ARBA" id="ARBA00022679"/>
    </source>
</evidence>
<dbReference type="PANTHER" id="PTHR39321:SF3">
    <property type="entry name" value="PHOSPHOPANTETHEINE ADENYLYLTRANSFERASE"/>
    <property type="match status" value="1"/>
</dbReference>
<evidence type="ECO:0000256" key="6">
    <source>
        <dbReference type="ARBA" id="ARBA00022741"/>
    </source>
</evidence>
<dbReference type="Gene3D" id="3.40.50.620">
    <property type="entry name" value="HUPs"/>
    <property type="match status" value="1"/>
</dbReference>
<keyword evidence="5 10" id="KW-0548">Nucleotidyltransferase</keyword>
<evidence type="ECO:0000256" key="1">
    <source>
        <dbReference type="ARBA" id="ARBA00002324"/>
    </source>
</evidence>
<dbReference type="UniPathway" id="UPA00253">
    <property type="reaction ID" value="UER00332"/>
</dbReference>
<keyword evidence="6 10" id="KW-0547">Nucleotide-binding</keyword>
<evidence type="ECO:0000259" key="11">
    <source>
        <dbReference type="Pfam" id="PF01467"/>
    </source>
</evidence>
<dbReference type="AlphaFoldDB" id="A0A2M7QCV2"/>
<protein>
    <recommendedName>
        <fullName evidence="10">Probable nicotinate-nucleotide adenylyltransferase</fullName>
        <ecNumber evidence="10">2.7.7.18</ecNumber>
    </recommendedName>
    <alternativeName>
        <fullName evidence="10">Deamido-NAD(+) diphosphorylase</fullName>
    </alternativeName>
    <alternativeName>
        <fullName evidence="10">Deamido-NAD(+) pyrophosphorylase</fullName>
    </alternativeName>
    <alternativeName>
        <fullName evidence="10">Nicotinate mononucleotide adenylyltransferase</fullName>
        <shortName evidence="10">NaMN adenylyltransferase</shortName>
    </alternativeName>
</protein>
<dbReference type="EC" id="2.7.7.18" evidence="10"/>
<dbReference type="PANTHER" id="PTHR39321">
    <property type="entry name" value="NICOTINATE-NUCLEOTIDE ADENYLYLTRANSFERASE-RELATED"/>
    <property type="match status" value="1"/>
</dbReference>
<dbReference type="Proteomes" id="UP000230108">
    <property type="component" value="Unassembled WGS sequence"/>
</dbReference>
<evidence type="ECO:0000256" key="8">
    <source>
        <dbReference type="ARBA" id="ARBA00023027"/>
    </source>
</evidence>
<evidence type="ECO:0000313" key="12">
    <source>
        <dbReference type="EMBL" id="PIY69045.1"/>
    </source>
</evidence>
<evidence type="ECO:0000256" key="5">
    <source>
        <dbReference type="ARBA" id="ARBA00022695"/>
    </source>
</evidence>
<dbReference type="GO" id="GO:0005524">
    <property type="term" value="F:ATP binding"/>
    <property type="evidence" value="ECO:0007669"/>
    <property type="project" value="UniProtKB-KW"/>
</dbReference>
<organism evidence="12 13">
    <name type="scientific">Candidatus Roizmanbacteria bacterium CG_4_10_14_0_8_um_filter_39_9</name>
    <dbReference type="NCBI Taxonomy" id="1974829"/>
    <lineage>
        <taxon>Bacteria</taxon>
        <taxon>Candidatus Roizmaniibacteriota</taxon>
    </lineage>
</organism>
<dbReference type="InterPro" id="IPR014729">
    <property type="entry name" value="Rossmann-like_a/b/a_fold"/>
</dbReference>
<accession>A0A2M7QCV2</accession>
<comment type="pathway">
    <text evidence="2 10">Cofactor biosynthesis; NAD(+) biosynthesis; deamido-NAD(+) from nicotinate D-ribonucleotide: step 1/1.</text>
</comment>
<evidence type="ECO:0000256" key="10">
    <source>
        <dbReference type="HAMAP-Rule" id="MF_00244"/>
    </source>
</evidence>
<comment type="catalytic activity">
    <reaction evidence="9 10">
        <text>nicotinate beta-D-ribonucleotide + ATP + H(+) = deamido-NAD(+) + diphosphate</text>
        <dbReference type="Rhea" id="RHEA:22860"/>
        <dbReference type="ChEBI" id="CHEBI:15378"/>
        <dbReference type="ChEBI" id="CHEBI:30616"/>
        <dbReference type="ChEBI" id="CHEBI:33019"/>
        <dbReference type="ChEBI" id="CHEBI:57502"/>
        <dbReference type="ChEBI" id="CHEBI:58437"/>
        <dbReference type="EC" id="2.7.7.18"/>
    </reaction>
</comment>
<comment type="similarity">
    <text evidence="10">Belongs to the NadD family.</text>
</comment>
<dbReference type="HAMAP" id="MF_00244">
    <property type="entry name" value="NaMN_adenylyltr"/>
    <property type="match status" value="1"/>
</dbReference>
<proteinExistence type="inferred from homology"/>
<evidence type="ECO:0000256" key="3">
    <source>
        <dbReference type="ARBA" id="ARBA00022642"/>
    </source>
</evidence>
<feature type="domain" description="Cytidyltransferase-like" evidence="11">
    <location>
        <begin position="5"/>
        <end position="182"/>
    </location>
</feature>
<dbReference type="SUPFAM" id="SSF52374">
    <property type="entry name" value="Nucleotidylyl transferase"/>
    <property type="match status" value="1"/>
</dbReference>
<dbReference type="NCBIfam" id="TIGR00482">
    <property type="entry name" value="nicotinate (nicotinamide) nucleotide adenylyltransferase"/>
    <property type="match status" value="1"/>
</dbReference>
<keyword evidence="7 10" id="KW-0067">ATP-binding</keyword>
<dbReference type="GO" id="GO:0004515">
    <property type="term" value="F:nicotinate-nucleotide adenylyltransferase activity"/>
    <property type="evidence" value="ECO:0007669"/>
    <property type="project" value="UniProtKB-UniRule"/>
</dbReference>
<evidence type="ECO:0000256" key="2">
    <source>
        <dbReference type="ARBA" id="ARBA00005019"/>
    </source>
</evidence>